<evidence type="ECO:0000256" key="4">
    <source>
        <dbReference type="ARBA" id="ARBA00022801"/>
    </source>
</evidence>
<evidence type="ECO:0000256" key="3">
    <source>
        <dbReference type="ARBA" id="ARBA00022722"/>
    </source>
</evidence>
<dbReference type="GO" id="GO:0000967">
    <property type="term" value="P:rRNA 5'-end processing"/>
    <property type="evidence" value="ECO:0007669"/>
    <property type="project" value="TreeGrafter"/>
</dbReference>
<keyword evidence="4" id="KW-0378">Hydrolase</keyword>
<sequence>MRIMGLDVGVKRIGIALSDPMEIVAGGHSVLERRALQQDLEHIGHLCTSYEVKMIVLGLPLNMDGSIGPKALEIKEFALRLEDFTGLKTAFWDERLSTVAAERVLLEADVSRAKRKKVIDKLAAVTILQNYLDRNQTSN</sequence>
<evidence type="ECO:0000313" key="6">
    <source>
        <dbReference type="EMBL" id="KUG02666.1"/>
    </source>
</evidence>
<evidence type="ECO:0000259" key="5">
    <source>
        <dbReference type="SMART" id="SM00732"/>
    </source>
</evidence>
<dbReference type="EMBL" id="LNQE01001916">
    <property type="protein sequence ID" value="KUG02666.1"/>
    <property type="molecule type" value="Genomic_DNA"/>
</dbReference>
<evidence type="ECO:0000256" key="1">
    <source>
        <dbReference type="ARBA" id="ARBA00022490"/>
    </source>
</evidence>
<dbReference type="GO" id="GO:0004518">
    <property type="term" value="F:nuclease activity"/>
    <property type="evidence" value="ECO:0007669"/>
    <property type="project" value="UniProtKB-KW"/>
</dbReference>
<proteinExistence type="inferred from homology"/>
<evidence type="ECO:0000256" key="2">
    <source>
        <dbReference type="ARBA" id="ARBA00022517"/>
    </source>
</evidence>
<feature type="domain" description="YqgF/RNase H-like" evidence="5">
    <location>
        <begin position="1"/>
        <end position="101"/>
    </location>
</feature>
<dbReference type="InterPro" id="IPR037027">
    <property type="entry name" value="YqgF/RNaseH-like_dom_sf"/>
</dbReference>
<dbReference type="SUPFAM" id="SSF53098">
    <property type="entry name" value="Ribonuclease H-like"/>
    <property type="match status" value="1"/>
</dbReference>
<dbReference type="InterPro" id="IPR006641">
    <property type="entry name" value="YqgF/RNaseH-like_dom"/>
</dbReference>
<dbReference type="InterPro" id="IPR012337">
    <property type="entry name" value="RNaseH-like_sf"/>
</dbReference>
<dbReference type="PANTHER" id="PTHR33317:SF4">
    <property type="entry name" value="POLYNUCLEOTIDYL TRANSFERASE, RIBONUCLEASE H-LIKE SUPERFAMILY PROTEIN"/>
    <property type="match status" value="1"/>
</dbReference>
<dbReference type="Gene3D" id="3.30.420.140">
    <property type="entry name" value="YqgF/RNase H-like domain"/>
    <property type="match status" value="1"/>
</dbReference>
<dbReference type="GO" id="GO:0016787">
    <property type="term" value="F:hydrolase activity"/>
    <property type="evidence" value="ECO:0007669"/>
    <property type="project" value="UniProtKB-KW"/>
</dbReference>
<dbReference type="GO" id="GO:0005829">
    <property type="term" value="C:cytosol"/>
    <property type="evidence" value="ECO:0007669"/>
    <property type="project" value="TreeGrafter"/>
</dbReference>
<keyword evidence="2" id="KW-0690">Ribosome biogenesis</keyword>
<dbReference type="SMART" id="SM00732">
    <property type="entry name" value="YqgFc"/>
    <property type="match status" value="1"/>
</dbReference>
<keyword evidence="3" id="KW-0540">Nuclease</keyword>
<protein>
    <submittedName>
        <fullName evidence="6">Putative holliday junction resolvase yggf</fullName>
    </submittedName>
</protein>
<dbReference type="InterPro" id="IPR005227">
    <property type="entry name" value="YqgF"/>
</dbReference>
<reference evidence="6" key="1">
    <citation type="journal article" date="2015" name="Proc. Natl. Acad. Sci. U.S.A.">
        <title>Networks of energetic and metabolic interactions define dynamics in microbial communities.</title>
        <authorList>
            <person name="Embree M."/>
            <person name="Liu J.K."/>
            <person name="Al-Bassam M.M."/>
            <person name="Zengler K."/>
        </authorList>
    </citation>
    <scope>NUCLEOTIDE SEQUENCE</scope>
</reference>
<keyword evidence="1" id="KW-0963">Cytoplasm</keyword>
<organism evidence="6">
    <name type="scientific">hydrocarbon metagenome</name>
    <dbReference type="NCBI Taxonomy" id="938273"/>
    <lineage>
        <taxon>unclassified sequences</taxon>
        <taxon>metagenomes</taxon>
        <taxon>ecological metagenomes</taxon>
    </lineage>
</organism>
<gene>
    <name evidence="6" type="ORF">ASZ90_020034</name>
</gene>
<dbReference type="NCBIfam" id="TIGR00250">
    <property type="entry name" value="RNAse_H_YqgF"/>
    <property type="match status" value="1"/>
</dbReference>
<name>A0A0W8E208_9ZZZZ</name>
<dbReference type="AlphaFoldDB" id="A0A0W8E208"/>
<dbReference type="PANTHER" id="PTHR33317">
    <property type="entry name" value="POLYNUCLEOTIDYL TRANSFERASE, RIBONUCLEASE H-LIKE SUPERFAMILY PROTEIN"/>
    <property type="match status" value="1"/>
</dbReference>
<dbReference type="HAMAP" id="MF_00651">
    <property type="entry name" value="Nuclease_YqgF"/>
    <property type="match status" value="1"/>
</dbReference>
<comment type="caution">
    <text evidence="6">The sequence shown here is derived from an EMBL/GenBank/DDBJ whole genome shotgun (WGS) entry which is preliminary data.</text>
</comment>
<accession>A0A0W8E208</accession>
<dbReference type="Pfam" id="PF03652">
    <property type="entry name" value="RuvX"/>
    <property type="match status" value="1"/>
</dbReference>
<dbReference type="CDD" id="cd16964">
    <property type="entry name" value="YqgF"/>
    <property type="match status" value="1"/>
</dbReference>